<dbReference type="RefSeq" id="WP_188565144.1">
    <property type="nucleotide sequence ID" value="NZ_BMED01000001.1"/>
</dbReference>
<dbReference type="InterPro" id="IPR011900">
    <property type="entry name" value="GRX_bact"/>
</dbReference>
<dbReference type="SUPFAM" id="SSF52833">
    <property type="entry name" value="Thioredoxin-like"/>
    <property type="match status" value="1"/>
</dbReference>
<organism evidence="8 9">
    <name type="scientific">Undibacterium terreum</name>
    <dbReference type="NCBI Taxonomy" id="1224302"/>
    <lineage>
        <taxon>Bacteria</taxon>
        <taxon>Pseudomonadati</taxon>
        <taxon>Pseudomonadota</taxon>
        <taxon>Betaproteobacteria</taxon>
        <taxon>Burkholderiales</taxon>
        <taxon>Oxalobacteraceae</taxon>
        <taxon>Undibacterium</taxon>
    </lineage>
</organism>
<dbReference type="GO" id="GO:0005737">
    <property type="term" value="C:cytoplasm"/>
    <property type="evidence" value="ECO:0007669"/>
    <property type="project" value="TreeGrafter"/>
</dbReference>
<evidence type="ECO:0000256" key="2">
    <source>
        <dbReference type="ARBA" id="ARBA00022448"/>
    </source>
</evidence>
<keyword evidence="3 6" id="KW-0249">Electron transport</keyword>
<evidence type="ECO:0000313" key="8">
    <source>
        <dbReference type="EMBL" id="GGC67671.1"/>
    </source>
</evidence>
<dbReference type="InterPro" id="IPR014025">
    <property type="entry name" value="Glutaredoxin_subgr"/>
</dbReference>
<dbReference type="Pfam" id="PF00462">
    <property type="entry name" value="Glutaredoxin"/>
    <property type="match status" value="1"/>
</dbReference>
<keyword evidence="9" id="KW-1185">Reference proteome</keyword>
<accession>A0A916UBM0</accession>
<dbReference type="PRINTS" id="PR00160">
    <property type="entry name" value="GLUTAREDOXIN"/>
</dbReference>
<keyword evidence="4" id="KW-1015">Disulfide bond</keyword>
<evidence type="ECO:0000256" key="6">
    <source>
        <dbReference type="RuleBase" id="RU364065"/>
    </source>
</evidence>
<dbReference type="InterPro" id="IPR036249">
    <property type="entry name" value="Thioredoxin-like_sf"/>
</dbReference>
<evidence type="ECO:0000256" key="1">
    <source>
        <dbReference type="ARBA" id="ARBA00007787"/>
    </source>
</evidence>
<evidence type="ECO:0000256" key="3">
    <source>
        <dbReference type="ARBA" id="ARBA00022982"/>
    </source>
</evidence>
<keyword evidence="6" id="KW-0963">Cytoplasm</keyword>
<feature type="domain" description="Glutaredoxin" evidence="7">
    <location>
        <begin position="7"/>
        <end position="66"/>
    </location>
</feature>
<keyword evidence="5 6" id="KW-0676">Redox-active center</keyword>
<dbReference type="PANTHER" id="PTHR45694:SF18">
    <property type="entry name" value="GLUTAREDOXIN-1-RELATED"/>
    <property type="match status" value="1"/>
</dbReference>
<keyword evidence="2 6" id="KW-0813">Transport</keyword>
<comment type="function">
    <text evidence="6">Has a glutathione-disulfide oxidoreductase activity in the presence of NADPH and glutathione reductase. Reduces low molecular weight disulfides and proteins.</text>
</comment>
<dbReference type="GO" id="GO:0015038">
    <property type="term" value="F:glutathione disulfide oxidoreductase activity"/>
    <property type="evidence" value="ECO:0007669"/>
    <property type="project" value="UniProtKB-UniRule"/>
</dbReference>
<evidence type="ECO:0000256" key="5">
    <source>
        <dbReference type="ARBA" id="ARBA00023284"/>
    </source>
</evidence>
<dbReference type="AlphaFoldDB" id="A0A916UBM0"/>
<evidence type="ECO:0000256" key="4">
    <source>
        <dbReference type="ARBA" id="ARBA00023157"/>
    </source>
</evidence>
<dbReference type="GO" id="GO:0045454">
    <property type="term" value="P:cell redox homeostasis"/>
    <property type="evidence" value="ECO:0007669"/>
    <property type="project" value="InterPro"/>
</dbReference>
<dbReference type="PROSITE" id="PS51354">
    <property type="entry name" value="GLUTAREDOXIN_2"/>
    <property type="match status" value="1"/>
</dbReference>
<dbReference type="Gene3D" id="3.40.30.10">
    <property type="entry name" value="Glutaredoxin"/>
    <property type="match status" value="1"/>
</dbReference>
<dbReference type="PROSITE" id="PS00195">
    <property type="entry name" value="GLUTAREDOXIN_1"/>
    <property type="match status" value="1"/>
</dbReference>
<reference evidence="8" key="2">
    <citation type="submission" date="2020-09" db="EMBL/GenBank/DDBJ databases">
        <authorList>
            <person name="Sun Q."/>
            <person name="Zhou Y."/>
        </authorList>
    </citation>
    <scope>NUCLEOTIDE SEQUENCE</scope>
    <source>
        <strain evidence="8">CGMCC 1.10998</strain>
    </source>
</reference>
<dbReference type="PANTHER" id="PTHR45694">
    <property type="entry name" value="GLUTAREDOXIN 2"/>
    <property type="match status" value="1"/>
</dbReference>
<evidence type="ECO:0000259" key="7">
    <source>
        <dbReference type="Pfam" id="PF00462"/>
    </source>
</evidence>
<dbReference type="InterPro" id="IPR011767">
    <property type="entry name" value="GLR_AS"/>
</dbReference>
<comment type="caution">
    <text evidence="8">The sequence shown here is derived from an EMBL/GenBank/DDBJ whole genome shotgun (WGS) entry which is preliminary data.</text>
</comment>
<dbReference type="EMBL" id="BMED01000001">
    <property type="protein sequence ID" value="GGC67671.1"/>
    <property type="molecule type" value="Genomic_DNA"/>
</dbReference>
<gene>
    <name evidence="8" type="ORF">GCM10011396_13340</name>
</gene>
<name>A0A916UBM0_9BURK</name>
<sequence>METTATVTVYSTNTCPYCVMAKHLLGAKGAAMTEIDVGSDYEQLQQMMARSGRRTVPQIFIGDVHVGGYDDLLALDRQGKLDTML</sequence>
<dbReference type="GO" id="GO:0034599">
    <property type="term" value="P:cellular response to oxidative stress"/>
    <property type="evidence" value="ECO:0007669"/>
    <property type="project" value="TreeGrafter"/>
</dbReference>
<dbReference type="InterPro" id="IPR002109">
    <property type="entry name" value="Glutaredoxin"/>
</dbReference>
<dbReference type="Proteomes" id="UP000637423">
    <property type="component" value="Unassembled WGS sequence"/>
</dbReference>
<evidence type="ECO:0000313" key="9">
    <source>
        <dbReference type="Proteomes" id="UP000637423"/>
    </source>
</evidence>
<dbReference type="CDD" id="cd03418">
    <property type="entry name" value="GRX_GRXb_1_3_like"/>
    <property type="match status" value="1"/>
</dbReference>
<protein>
    <recommendedName>
        <fullName evidence="6">Glutaredoxin</fullName>
    </recommendedName>
</protein>
<proteinExistence type="inferred from homology"/>
<reference evidence="8" key="1">
    <citation type="journal article" date="2014" name="Int. J. Syst. Evol. Microbiol.">
        <title>Complete genome sequence of Corynebacterium casei LMG S-19264T (=DSM 44701T), isolated from a smear-ripened cheese.</title>
        <authorList>
            <consortium name="US DOE Joint Genome Institute (JGI-PGF)"/>
            <person name="Walter F."/>
            <person name="Albersmeier A."/>
            <person name="Kalinowski J."/>
            <person name="Ruckert C."/>
        </authorList>
    </citation>
    <scope>NUCLEOTIDE SEQUENCE</scope>
    <source>
        <strain evidence="8">CGMCC 1.10998</strain>
    </source>
</reference>
<comment type="similarity">
    <text evidence="1 6">Belongs to the glutaredoxin family.</text>
</comment>
<dbReference type="NCBIfam" id="TIGR02181">
    <property type="entry name" value="GRX_bact"/>
    <property type="match status" value="1"/>
</dbReference>